<proteinExistence type="predicted"/>
<evidence type="ECO:0000313" key="3">
    <source>
        <dbReference type="EMBL" id="MCI3243377.1"/>
    </source>
</evidence>
<feature type="region of interest" description="Disordered" evidence="1">
    <location>
        <begin position="43"/>
        <end position="82"/>
    </location>
</feature>
<dbReference type="EMBL" id="JALDAX010000011">
    <property type="protein sequence ID" value="MCI3243377.1"/>
    <property type="molecule type" value="Genomic_DNA"/>
</dbReference>
<reference evidence="3" key="1">
    <citation type="submission" date="2022-03" db="EMBL/GenBank/DDBJ databases">
        <title>Streptomyces 7R015 and 7R016 isolated from Barleria lupulina in Thailand.</title>
        <authorList>
            <person name="Kanchanasin P."/>
            <person name="Phongsopitanun W."/>
            <person name="Tanasupawat S."/>
        </authorList>
    </citation>
    <scope>NUCLEOTIDE SEQUENCE</scope>
    <source>
        <strain evidence="3">7R016</strain>
    </source>
</reference>
<protein>
    <submittedName>
        <fullName evidence="3">Uncharacterized protein</fullName>
    </submittedName>
</protein>
<gene>
    <name evidence="3" type="ORF">MQN93_26995</name>
</gene>
<dbReference type="Proteomes" id="UP001165270">
    <property type="component" value="Unassembled WGS sequence"/>
</dbReference>
<feature type="signal peptide" evidence="2">
    <location>
        <begin position="1"/>
        <end position="48"/>
    </location>
</feature>
<feature type="region of interest" description="Disordered" evidence="1">
    <location>
        <begin position="1"/>
        <end position="21"/>
    </location>
</feature>
<organism evidence="3 4">
    <name type="scientific">Streptomyces spinosisporus</name>
    <dbReference type="NCBI Taxonomy" id="2927582"/>
    <lineage>
        <taxon>Bacteria</taxon>
        <taxon>Bacillati</taxon>
        <taxon>Actinomycetota</taxon>
        <taxon>Actinomycetes</taxon>
        <taxon>Kitasatosporales</taxon>
        <taxon>Streptomycetaceae</taxon>
        <taxon>Streptomyces</taxon>
    </lineage>
</organism>
<feature type="compositionally biased region" description="Basic and acidic residues" evidence="1">
    <location>
        <begin position="60"/>
        <end position="75"/>
    </location>
</feature>
<keyword evidence="2" id="KW-0732">Signal</keyword>
<keyword evidence="4" id="KW-1185">Reference proteome</keyword>
<accession>A0ABS9XMR9</accession>
<feature type="compositionally biased region" description="Basic and acidic residues" evidence="1">
    <location>
        <begin position="1"/>
        <end position="19"/>
    </location>
</feature>
<evidence type="ECO:0000256" key="2">
    <source>
        <dbReference type="SAM" id="SignalP"/>
    </source>
</evidence>
<evidence type="ECO:0000256" key="1">
    <source>
        <dbReference type="SAM" id="MobiDB-lite"/>
    </source>
</evidence>
<evidence type="ECO:0000313" key="4">
    <source>
        <dbReference type="Proteomes" id="UP001165270"/>
    </source>
</evidence>
<comment type="caution">
    <text evidence="3">The sequence shown here is derived from an EMBL/GenBank/DDBJ whole genome shotgun (WGS) entry which is preliminary data.</text>
</comment>
<feature type="chain" id="PRO_5045169371" evidence="2">
    <location>
        <begin position="49"/>
        <end position="94"/>
    </location>
</feature>
<dbReference type="RefSeq" id="WP_242711600.1">
    <property type="nucleotide sequence ID" value="NZ_JALDAX010000011.1"/>
</dbReference>
<sequence length="94" mass="9746">MNTAERNHSEPLRHSEKAGPRIPRILAVGAALGLACAALAGAASPAMAAAPRPDGPAKATADHRHDDRGAHRGHDDWDDDGDDCDGLIVLLCHG</sequence>
<name>A0ABS9XMR9_9ACTN</name>